<dbReference type="RefSeq" id="WP_231814769.1">
    <property type="nucleotide sequence ID" value="NZ_JAJOZR010000007.1"/>
</dbReference>
<organism evidence="3 4">
    <name type="scientific">Rhizobium quercicola</name>
    <dbReference type="NCBI Taxonomy" id="2901226"/>
    <lineage>
        <taxon>Bacteria</taxon>
        <taxon>Pseudomonadati</taxon>
        <taxon>Pseudomonadota</taxon>
        <taxon>Alphaproteobacteria</taxon>
        <taxon>Hyphomicrobiales</taxon>
        <taxon>Rhizobiaceae</taxon>
        <taxon>Rhizobium/Agrobacterium group</taxon>
        <taxon>Rhizobium</taxon>
    </lineage>
</organism>
<name>A0A9X1T0S3_9HYPH</name>
<gene>
    <name evidence="3" type="ORF">LRX75_12425</name>
</gene>
<evidence type="ECO:0000256" key="1">
    <source>
        <dbReference type="SAM" id="SignalP"/>
    </source>
</evidence>
<protein>
    <submittedName>
        <fullName evidence="3">YbjP/YqhG family protein</fullName>
    </submittedName>
</protein>
<evidence type="ECO:0000259" key="2">
    <source>
        <dbReference type="Pfam" id="PF12883"/>
    </source>
</evidence>
<accession>A0A9X1T0S3</accession>
<reference evidence="3" key="1">
    <citation type="submission" date="2021-12" db="EMBL/GenBank/DDBJ databases">
        <authorList>
            <person name="Li Y."/>
        </authorList>
    </citation>
    <scope>NUCLEOTIDE SEQUENCE</scope>
    <source>
        <strain evidence="3">DKSPLA3</strain>
    </source>
</reference>
<dbReference type="Gene3D" id="3.10.450.50">
    <property type="match status" value="1"/>
</dbReference>
<dbReference type="EMBL" id="JAJOZR010000007">
    <property type="protein sequence ID" value="MCD7109841.1"/>
    <property type="molecule type" value="Genomic_DNA"/>
</dbReference>
<evidence type="ECO:0000313" key="4">
    <source>
        <dbReference type="Proteomes" id="UP001139089"/>
    </source>
</evidence>
<feature type="signal peptide" evidence="1">
    <location>
        <begin position="1"/>
        <end position="22"/>
    </location>
</feature>
<proteinExistence type="predicted"/>
<dbReference type="Proteomes" id="UP001139089">
    <property type="component" value="Unassembled WGS sequence"/>
</dbReference>
<keyword evidence="1" id="KW-0732">Signal</keyword>
<evidence type="ECO:0000313" key="3">
    <source>
        <dbReference type="EMBL" id="MCD7109841.1"/>
    </source>
</evidence>
<feature type="chain" id="PRO_5040962546" evidence="1">
    <location>
        <begin position="23"/>
        <end position="156"/>
    </location>
</feature>
<sequence>MRLPLLLLGTLLMLFAAAPSFAATYKTPEALIKALYRYDPDETDAEAPSPYTPFFSDALNARFQADRDSTPKGEVGAIDFDPVISGNDGRARKVSTSAPIILDDKAELEVSFENGGPVTLYYTLVREHGGWKVDDIANQQGDIPWSLSGLFDDASR</sequence>
<comment type="caution">
    <text evidence="3">The sequence shown here is derived from an EMBL/GenBank/DDBJ whole genome shotgun (WGS) entry which is preliminary data.</text>
</comment>
<feature type="domain" description="DUF3828" evidence="2">
    <location>
        <begin position="46"/>
        <end position="139"/>
    </location>
</feature>
<dbReference type="InterPro" id="IPR024289">
    <property type="entry name" value="DUF3828"/>
</dbReference>
<keyword evidence="4" id="KW-1185">Reference proteome</keyword>
<dbReference type="AlphaFoldDB" id="A0A9X1T0S3"/>
<dbReference type="Pfam" id="PF12883">
    <property type="entry name" value="DUF3828"/>
    <property type="match status" value="1"/>
</dbReference>